<evidence type="ECO:0000313" key="1">
    <source>
        <dbReference type="EMBL" id="DAE12146.1"/>
    </source>
</evidence>
<organism evidence="1">
    <name type="scientific">Siphoviridae sp. ctMOb8</name>
    <dbReference type="NCBI Taxonomy" id="2825460"/>
    <lineage>
        <taxon>Viruses</taxon>
        <taxon>Duplodnaviria</taxon>
        <taxon>Heunggongvirae</taxon>
        <taxon>Uroviricota</taxon>
        <taxon>Caudoviricetes</taxon>
    </lineage>
</organism>
<accession>A0A8S5PZ28</accession>
<name>A0A8S5PZ28_9CAUD</name>
<dbReference type="EMBL" id="BK015544">
    <property type="protein sequence ID" value="DAE12146.1"/>
    <property type="molecule type" value="Genomic_DNA"/>
</dbReference>
<protein>
    <submittedName>
        <fullName evidence="1">YfaZ</fullName>
    </submittedName>
</protein>
<reference evidence="1" key="1">
    <citation type="journal article" date="2021" name="Proc. Natl. Acad. Sci. U.S.A.">
        <title>A Catalog of Tens of Thousands of Viruses from Human Metagenomes Reveals Hidden Associations with Chronic Diseases.</title>
        <authorList>
            <person name="Tisza M.J."/>
            <person name="Buck C.B."/>
        </authorList>
    </citation>
    <scope>NUCLEOTIDE SEQUENCE</scope>
    <source>
        <strain evidence="1">CtMOb8</strain>
    </source>
</reference>
<sequence length="185" mass="20212">MKKIISILFALCLCMAASAQQHMKFMGIPLDGTIDNFALKLKAKGVTYDAAKSKTAGQGCRVFNGTFMGEKATINVAYNPKSKMVFSAAVEMQYPTVESAHIPFLNLTESLQQKYPNTTPEENRGPDGEFIGLAFNIPDETSGNSIGFILQSLKTSSFGSGVSICLMYTDMDNFEKCEAIFNEDL</sequence>
<proteinExistence type="predicted"/>